<gene>
    <name evidence="2" type="ORF">TRP8649_04118</name>
</gene>
<keyword evidence="3" id="KW-1185">Reference proteome</keyword>
<protein>
    <submittedName>
        <fullName evidence="2">Pectate lyase superfamily protein</fullName>
    </submittedName>
</protein>
<dbReference type="OrthoDB" id="7749009at2"/>
<reference evidence="2" key="1">
    <citation type="submission" date="2017-05" db="EMBL/GenBank/DDBJ databases">
        <authorList>
            <person name="Song R."/>
            <person name="Chenine A.L."/>
            <person name="Ruprecht R.M."/>
        </authorList>
    </citation>
    <scope>NUCLEOTIDE SEQUENCE [LARGE SCALE GENOMIC DNA]</scope>
    <source>
        <strain evidence="2">CECT 8649</strain>
    </source>
</reference>
<dbReference type="EMBL" id="FXXP01000003">
    <property type="protein sequence ID" value="SMX29978.1"/>
    <property type="molecule type" value="Genomic_DNA"/>
</dbReference>
<dbReference type="Gene3D" id="2.160.20.10">
    <property type="entry name" value="Single-stranded right-handed beta-helix, Pectin lyase-like"/>
    <property type="match status" value="2"/>
</dbReference>
<dbReference type="InterPro" id="IPR012334">
    <property type="entry name" value="Pectin_lyas_fold"/>
</dbReference>
<dbReference type="RefSeq" id="WP_099248675.1">
    <property type="nucleotide sequence ID" value="NZ_FXXP01000003.1"/>
</dbReference>
<organism evidence="2 3">
    <name type="scientific">Pelagimonas phthalicica</name>
    <dbReference type="NCBI Taxonomy" id="1037362"/>
    <lineage>
        <taxon>Bacteria</taxon>
        <taxon>Pseudomonadati</taxon>
        <taxon>Pseudomonadota</taxon>
        <taxon>Alphaproteobacteria</taxon>
        <taxon>Rhodobacterales</taxon>
        <taxon>Roseobacteraceae</taxon>
        <taxon>Pelagimonas</taxon>
    </lineage>
</organism>
<dbReference type="InterPro" id="IPR024535">
    <property type="entry name" value="RHGA/B-epi-like_pectate_lyase"/>
</dbReference>
<evidence type="ECO:0000313" key="3">
    <source>
        <dbReference type="Proteomes" id="UP000225972"/>
    </source>
</evidence>
<feature type="domain" description="Rhamnogalacturonase A/B/Epimerase-like pectate lyase" evidence="1">
    <location>
        <begin position="189"/>
        <end position="247"/>
    </location>
</feature>
<evidence type="ECO:0000313" key="2">
    <source>
        <dbReference type="EMBL" id="SMX29978.1"/>
    </source>
</evidence>
<dbReference type="SUPFAM" id="SSF51126">
    <property type="entry name" value="Pectin lyase-like"/>
    <property type="match status" value="1"/>
</dbReference>
<dbReference type="InterPro" id="IPR011050">
    <property type="entry name" value="Pectin_lyase_fold/virulence"/>
</dbReference>
<proteinExistence type="predicted"/>
<name>A0A238JH25_9RHOB</name>
<accession>A0A238JH25</accession>
<dbReference type="Pfam" id="PF12708">
    <property type="entry name" value="Pect-lyase_RHGA_epim"/>
    <property type="match status" value="1"/>
</dbReference>
<evidence type="ECO:0000259" key="1">
    <source>
        <dbReference type="Pfam" id="PF12708"/>
    </source>
</evidence>
<keyword evidence="2" id="KW-0456">Lyase</keyword>
<sequence>MNKAITDGVVFMPPAFTAGNLGQFSRGDGIPGSATYAGYANAAFEPADQDFAGCLEILKTDGVQKLRYMGQTPILPGCYLRVSAKVKAISGALPAVRIAGWAGDANENAVTNVTLSTTPVDLTTYGEVVEVSAIVGVGSRNGVDMVWGTQPVYGHFGIDLTGQNGGIVRIDDIVIEDVTGVFLRDMMNWVDVRDYGAIGDGVTDDSAAFEAADQAANGRRILVSAGTYHLASSTTLDHRVQFEGSVTMPDAAIFSLTKAFDLPTYIDAFGGDEELAFKKALQSLMNNADHESLDLGGRRVSIHGPIDVQAAVPNRTTYAQRRVIRNGQLRAESSSNWDPDVVTSQATYAASNPWVLTNVSNVANIPLGSLVEGPIGVGREIYVKEVNVAAQQVTLSQPLSRAPTTQTYTFTRFKYILDFTGFERLNVFELEGLEFQCGEEASGLVLPRLGTVNVIRNCVFNRPGHRAITSIGDGCQGMLIDLCQFISHEGGLNPQDRQSVAITCNANDVKIRNCRASQFRHFAVMSGTHSIITGNHFFQGGGVAGGPRTAGIVINVRACNTQISGNYIDNAFIEWTNEREPEPDHTGGFGFAGLSITNNVMLSSDVSTSFSYIVWRPVGTGHIINGLNVSGNTFRVVGTSIERAERIDLSQGSVLKSSMKKINFVGNTHHNVTYATSNPLVVDHDQNTAASVWEVDTGNKLPFEGFALNVDSVVTTSRPRNASNVTRNHMPYTQTQIGSNDDRVQLIWPEDMLGDANVTIRMDK</sequence>
<dbReference type="AlphaFoldDB" id="A0A238JH25"/>
<dbReference type="Proteomes" id="UP000225972">
    <property type="component" value="Unassembled WGS sequence"/>
</dbReference>
<dbReference type="GO" id="GO:0016829">
    <property type="term" value="F:lyase activity"/>
    <property type="evidence" value="ECO:0007669"/>
    <property type="project" value="UniProtKB-KW"/>
</dbReference>